<dbReference type="NCBIfam" id="TIGR02605">
    <property type="entry name" value="CxxC_CxxC_SSSS"/>
    <property type="match status" value="1"/>
</dbReference>
<protein>
    <submittedName>
        <fullName evidence="3">Putative regulatory protein, FmdB family</fullName>
    </submittedName>
</protein>
<organism evidence="3 4">
    <name type="scientific">Bordetella ansorpii</name>
    <dbReference type="NCBI Taxonomy" id="288768"/>
    <lineage>
        <taxon>Bacteria</taxon>
        <taxon>Pseudomonadati</taxon>
        <taxon>Pseudomonadota</taxon>
        <taxon>Betaproteobacteria</taxon>
        <taxon>Burkholderiales</taxon>
        <taxon>Alcaligenaceae</taxon>
        <taxon>Bordetella</taxon>
    </lineage>
</organism>
<evidence type="ECO:0000259" key="2">
    <source>
        <dbReference type="SMART" id="SM00834"/>
    </source>
</evidence>
<dbReference type="Pfam" id="PF09723">
    <property type="entry name" value="Zn_ribbon_8"/>
    <property type="match status" value="1"/>
</dbReference>
<dbReference type="STRING" id="288768.SAMEA3906486_02447"/>
<dbReference type="EMBL" id="FKIF01000006">
    <property type="protein sequence ID" value="SAI69356.1"/>
    <property type="molecule type" value="Genomic_DNA"/>
</dbReference>
<accession>A0A157SHC7</accession>
<proteinExistence type="predicted"/>
<dbReference type="InterPro" id="IPR013429">
    <property type="entry name" value="Regulatory_FmdB_Zinc_ribbon"/>
</dbReference>
<dbReference type="AlphaFoldDB" id="A0A157SHC7"/>
<keyword evidence="4" id="KW-1185">Reference proteome</keyword>
<feature type="region of interest" description="Disordered" evidence="1">
    <location>
        <begin position="83"/>
        <end position="110"/>
    </location>
</feature>
<feature type="domain" description="Putative regulatory protein FmdB zinc ribbon" evidence="2">
    <location>
        <begin position="1"/>
        <end position="41"/>
    </location>
</feature>
<dbReference type="RefSeq" id="WP_066127294.1">
    <property type="nucleotide sequence ID" value="NZ_FKIF01000006.1"/>
</dbReference>
<dbReference type="SMART" id="SM00834">
    <property type="entry name" value="CxxC_CXXC_SSSS"/>
    <property type="match status" value="1"/>
</dbReference>
<evidence type="ECO:0000313" key="3">
    <source>
        <dbReference type="EMBL" id="SAI69356.1"/>
    </source>
</evidence>
<sequence>MPTYDYCCGTCGEFSALRPLARRNDPVDCPACGAPAARTLGTAPALGVIGGAMRRALSANERSAHEPRSTRGGHGMSCGCCSGGKKNGRTRAAADGSKAFAGSRPWMISH</sequence>
<name>A0A157SHC7_9BORD</name>
<dbReference type="OrthoDB" id="9813321at2"/>
<reference evidence="3 4" key="1">
    <citation type="submission" date="2016-04" db="EMBL/GenBank/DDBJ databases">
        <authorList>
            <consortium name="Pathogen Informatics"/>
        </authorList>
    </citation>
    <scope>NUCLEOTIDE SEQUENCE [LARGE SCALE GENOMIC DNA]</scope>
    <source>
        <strain evidence="3 4">H050680373</strain>
    </source>
</reference>
<evidence type="ECO:0000256" key="1">
    <source>
        <dbReference type="SAM" id="MobiDB-lite"/>
    </source>
</evidence>
<dbReference type="Proteomes" id="UP000076848">
    <property type="component" value="Unassembled WGS sequence"/>
</dbReference>
<evidence type="ECO:0000313" key="4">
    <source>
        <dbReference type="Proteomes" id="UP000076848"/>
    </source>
</evidence>
<feature type="region of interest" description="Disordered" evidence="1">
    <location>
        <begin position="58"/>
        <end position="77"/>
    </location>
</feature>
<gene>
    <name evidence="3" type="ORF">SAMEA3906486_02447</name>
</gene>